<gene>
    <name evidence="3" type="ORF">BN1708_006550</name>
</gene>
<feature type="region of interest" description="Disordered" evidence="1">
    <location>
        <begin position="30"/>
        <end position="55"/>
    </location>
</feature>
<feature type="region of interest" description="Disordered" evidence="1">
    <location>
        <begin position="212"/>
        <end position="233"/>
    </location>
</feature>
<feature type="compositionally biased region" description="Basic and acidic residues" evidence="1">
    <location>
        <begin position="310"/>
        <end position="319"/>
    </location>
</feature>
<name>A0A0G4ML66_VERLO</name>
<dbReference type="InterPro" id="IPR052220">
    <property type="entry name" value="METTL25"/>
</dbReference>
<reference evidence="3 4" key="1">
    <citation type="submission" date="2015-05" db="EMBL/GenBank/DDBJ databases">
        <authorList>
            <person name="Wang D.B."/>
            <person name="Wang M."/>
        </authorList>
    </citation>
    <scope>NUCLEOTIDE SEQUENCE [LARGE SCALE GENOMIC DNA]</scope>
    <source>
        <strain evidence="3">VL1</strain>
    </source>
</reference>
<proteinExistence type="predicted"/>
<keyword evidence="4" id="KW-1185">Reference proteome</keyword>
<dbReference type="AlphaFoldDB" id="A0A0G4ML66"/>
<evidence type="ECO:0000313" key="4">
    <source>
        <dbReference type="Proteomes" id="UP000044602"/>
    </source>
</evidence>
<evidence type="ECO:0000313" key="3">
    <source>
        <dbReference type="EMBL" id="CRK34914.1"/>
    </source>
</evidence>
<feature type="compositionally biased region" description="Polar residues" evidence="1">
    <location>
        <begin position="30"/>
        <end position="43"/>
    </location>
</feature>
<dbReference type="EMBL" id="CVQH01023305">
    <property type="protein sequence ID" value="CRK34914.1"/>
    <property type="molecule type" value="Genomic_DNA"/>
</dbReference>
<feature type="compositionally biased region" description="Acidic residues" evidence="1">
    <location>
        <begin position="216"/>
        <end position="227"/>
    </location>
</feature>
<feature type="region of interest" description="Disordered" evidence="1">
    <location>
        <begin position="534"/>
        <end position="567"/>
    </location>
</feature>
<dbReference type="Pfam" id="PF13679">
    <property type="entry name" value="Methyltransf_32"/>
    <property type="match status" value="1"/>
</dbReference>
<feature type="region of interest" description="Disordered" evidence="1">
    <location>
        <begin position="298"/>
        <end position="319"/>
    </location>
</feature>
<sequence length="690" mass="76663">MKPVIFSRSHSFANLGTRLSFSCSQVTHSLSAEPPQSQSQKTKVTMRPERPLPYSDDFTSPEDYVSSLLTFANTCDTFQMFAGGVHLLDFFTNDRSLYEMSLPADWQPYILAREPMDFVDLLLRRDLDALPEAERPPPALERYIRDVRRLSLRRGFAPRRAPPAIQGKGKGKALVPGGLTRKVAIGMNPKKVHEVINFADYVDDLAASIAAQSGGGDEETGGGEDNSDGSGAITHLVDFGSGQNYLGRTLALPPYNRHVVAVEGRAHNIEASRALDVKAGLSTREKVMRNKKMWLQVVDEQKQQQQQQQQHDDDNRKPLDVRTEARLASGRNVAADLRPAKELVHECVREAGRGSVSYVVSRLESGDLTEVIRKIEDEVTTADERAQPRGALRMMAMSIHSCGNLSHYGIRSLVLNPAIHAVAIVGCCYNLMTEKLGPPTYKFPYVRPTLQAVNGRPMAESTRFDPEGFPISRRLTEYEGHGVRFNITARMMACQAPANWTEAESHGFFTRNLYRAVLQKMFLDRGVITKVYHRPSGEGQTTTAAAEADQGGPRRQGEGDTPFDVSTNPVTIGSLNKRCYTSFNAYVRGAVQKLTTNKEYTKYSAIVQAKMGDVTDEAIADYEARFASRGREVSAVWSLMAFSAGIVESLIVTDRWLFLEEADVVKDAWVETVFDYKQSPRNLVVVGIKK</sequence>
<feature type="domain" description="Methyltransferase" evidence="2">
    <location>
        <begin position="190"/>
        <end position="434"/>
    </location>
</feature>
<organism evidence="3 4">
    <name type="scientific">Verticillium longisporum</name>
    <name type="common">Verticillium dahliae var. longisporum</name>
    <dbReference type="NCBI Taxonomy" id="100787"/>
    <lineage>
        <taxon>Eukaryota</taxon>
        <taxon>Fungi</taxon>
        <taxon>Dikarya</taxon>
        <taxon>Ascomycota</taxon>
        <taxon>Pezizomycotina</taxon>
        <taxon>Sordariomycetes</taxon>
        <taxon>Hypocreomycetidae</taxon>
        <taxon>Glomerellales</taxon>
        <taxon>Plectosphaerellaceae</taxon>
        <taxon>Verticillium</taxon>
    </lineage>
</organism>
<feature type="compositionally biased region" description="Low complexity" evidence="1">
    <location>
        <begin position="537"/>
        <end position="551"/>
    </location>
</feature>
<dbReference type="PANTHER" id="PTHR12496">
    <property type="entry name" value="CGI-41 METHYLTRANSFERASE"/>
    <property type="match status" value="1"/>
</dbReference>
<evidence type="ECO:0000259" key="2">
    <source>
        <dbReference type="Pfam" id="PF13679"/>
    </source>
</evidence>
<dbReference type="STRING" id="100787.A0A0G4ML66"/>
<dbReference type="PANTHER" id="PTHR12496:SF0">
    <property type="entry name" value="METHYLTRANSFERASE DOMAIN-CONTAINING PROTEIN"/>
    <property type="match status" value="1"/>
</dbReference>
<dbReference type="InterPro" id="IPR025714">
    <property type="entry name" value="Methyltranfer_dom"/>
</dbReference>
<evidence type="ECO:0000256" key="1">
    <source>
        <dbReference type="SAM" id="MobiDB-lite"/>
    </source>
</evidence>
<protein>
    <recommendedName>
        <fullName evidence="2">Methyltransferase domain-containing protein</fullName>
    </recommendedName>
</protein>
<accession>A0A0G4ML66</accession>
<dbReference type="Proteomes" id="UP000044602">
    <property type="component" value="Unassembled WGS sequence"/>
</dbReference>